<proteinExistence type="predicted"/>
<dbReference type="Proteomes" id="UP001163550">
    <property type="component" value="Chromosome"/>
</dbReference>
<dbReference type="EMBL" id="CP087994">
    <property type="protein sequence ID" value="UYO64407.1"/>
    <property type="molecule type" value="Genomic_DNA"/>
</dbReference>
<sequence>MKKSKVLLTLCVALFLSITPVFAGTDVQSNILFTGGKALITSLTNALVLLAPAVAVVLTIYFAIRRSGADEMDQKMWGKRIANSWICAAIAVAGSGLVQLVMSYFGAQG</sequence>
<evidence type="ECO:0008006" key="5">
    <source>
        <dbReference type="Google" id="ProtNLM"/>
    </source>
</evidence>
<organism evidence="3 4">
    <name type="scientific">Acetobacterium wieringae</name>
    <dbReference type="NCBI Taxonomy" id="52694"/>
    <lineage>
        <taxon>Bacteria</taxon>
        <taxon>Bacillati</taxon>
        <taxon>Bacillota</taxon>
        <taxon>Clostridia</taxon>
        <taxon>Eubacteriales</taxon>
        <taxon>Eubacteriaceae</taxon>
        <taxon>Acetobacterium</taxon>
    </lineage>
</organism>
<keyword evidence="1" id="KW-1133">Transmembrane helix</keyword>
<evidence type="ECO:0000256" key="1">
    <source>
        <dbReference type="SAM" id="Phobius"/>
    </source>
</evidence>
<feature type="signal peptide" evidence="2">
    <location>
        <begin position="1"/>
        <end position="23"/>
    </location>
</feature>
<gene>
    <name evidence="3" type="ORF">LNN31_08290</name>
</gene>
<feature type="transmembrane region" description="Helical" evidence="1">
    <location>
        <begin position="85"/>
        <end position="107"/>
    </location>
</feature>
<keyword evidence="4" id="KW-1185">Reference proteome</keyword>
<evidence type="ECO:0000313" key="4">
    <source>
        <dbReference type="Proteomes" id="UP001163550"/>
    </source>
</evidence>
<accession>A0ABY6HIQ3</accession>
<keyword evidence="2" id="KW-0732">Signal</keyword>
<reference evidence="3" key="1">
    <citation type="submission" date="2021-11" db="EMBL/GenBank/DDBJ databases">
        <title>Isoprene-degrading acetogen.</title>
        <authorList>
            <person name="Yang Y."/>
            <person name="Jin H."/>
            <person name="Yan J."/>
        </authorList>
    </citation>
    <scope>NUCLEOTIDE SEQUENCE</scope>
    <source>
        <strain evidence="3">Berkeley</strain>
    </source>
</reference>
<evidence type="ECO:0000313" key="3">
    <source>
        <dbReference type="EMBL" id="UYO64407.1"/>
    </source>
</evidence>
<feature type="chain" id="PRO_5046211327" description="TrbC/VIRB2 family protein" evidence="2">
    <location>
        <begin position="24"/>
        <end position="109"/>
    </location>
</feature>
<name>A0ABY6HIQ3_9FIRM</name>
<feature type="transmembrane region" description="Helical" evidence="1">
    <location>
        <begin position="39"/>
        <end position="64"/>
    </location>
</feature>
<dbReference type="RefSeq" id="WP_228880198.1">
    <property type="nucleotide sequence ID" value="NZ_CABIIK010000020.1"/>
</dbReference>
<keyword evidence="1" id="KW-0812">Transmembrane</keyword>
<protein>
    <recommendedName>
        <fullName evidence="5">TrbC/VIRB2 family protein</fullName>
    </recommendedName>
</protein>
<evidence type="ECO:0000256" key="2">
    <source>
        <dbReference type="SAM" id="SignalP"/>
    </source>
</evidence>
<keyword evidence="1" id="KW-0472">Membrane</keyword>